<keyword evidence="2" id="KW-1185">Reference proteome</keyword>
<accession>A0A100WC44</accession>
<protein>
    <submittedName>
        <fullName evidence="1">Uncharacterized protein</fullName>
    </submittedName>
</protein>
<gene>
    <name evidence="1" type="ORF">RMCC_2740</name>
</gene>
<reference evidence="2" key="1">
    <citation type="journal article" date="2016" name="Genome Announc.">
        <title>Draft Genome Sequences of Five Rapidly Growing Mycobacterium Species, M. thermoresistibile, M. fortuitum subsp. acetamidolyticum, M. canariasense, M. brisbanense, and M. novocastrense.</title>
        <authorList>
            <person name="Katahira K."/>
            <person name="Ogura Y."/>
            <person name="Gotoh Y."/>
            <person name="Hayashi T."/>
        </authorList>
    </citation>
    <scope>NUCLEOTIDE SEQUENCE [LARGE SCALE GENOMIC DNA]</scope>
    <source>
        <strain evidence="2">JCM15298</strain>
    </source>
</reference>
<dbReference type="STRING" id="228230.RMCC_2740"/>
<organism evidence="1 2">
    <name type="scientific">Mycolicibacterium canariasense</name>
    <name type="common">Mycobacterium canariasense</name>
    <dbReference type="NCBI Taxonomy" id="228230"/>
    <lineage>
        <taxon>Bacteria</taxon>
        <taxon>Bacillati</taxon>
        <taxon>Actinomycetota</taxon>
        <taxon>Actinomycetes</taxon>
        <taxon>Mycobacteriales</taxon>
        <taxon>Mycobacteriaceae</taxon>
        <taxon>Mycolicibacterium</taxon>
    </lineage>
</organism>
<dbReference type="Proteomes" id="UP000069443">
    <property type="component" value="Unassembled WGS sequence"/>
</dbReference>
<evidence type="ECO:0000313" key="1">
    <source>
        <dbReference type="EMBL" id="GAS95774.1"/>
    </source>
</evidence>
<comment type="caution">
    <text evidence="1">The sequence shown here is derived from an EMBL/GenBank/DDBJ whole genome shotgun (WGS) entry which is preliminary data.</text>
</comment>
<reference evidence="2" key="2">
    <citation type="submission" date="2016-02" db="EMBL/GenBank/DDBJ databases">
        <title>Draft genome sequence of five rapidly growing Mycobacterium species.</title>
        <authorList>
            <person name="Katahira K."/>
            <person name="Gotou Y."/>
            <person name="Iida K."/>
            <person name="Ogura Y."/>
            <person name="Hayashi T."/>
        </authorList>
    </citation>
    <scope>NUCLEOTIDE SEQUENCE [LARGE SCALE GENOMIC DNA]</scope>
    <source>
        <strain evidence="2">JCM15298</strain>
    </source>
</reference>
<evidence type="ECO:0000313" key="2">
    <source>
        <dbReference type="Proteomes" id="UP000069443"/>
    </source>
</evidence>
<dbReference type="AlphaFoldDB" id="A0A100WC44"/>
<sequence length="78" mass="8738">MTTDPAVNDDSEQHLAHLRWLAGTMLCEIDWLDMPAEELRACIAAMEPAHCRALTQAARADVEPPYPPGRRKLKVITK</sequence>
<dbReference type="EMBL" id="BCSY01000045">
    <property type="protein sequence ID" value="GAS95774.1"/>
    <property type="molecule type" value="Genomic_DNA"/>
</dbReference>
<name>A0A100WC44_MYCCR</name>
<proteinExistence type="predicted"/>